<feature type="transmembrane region" description="Helical" evidence="1">
    <location>
        <begin position="38"/>
        <end position="60"/>
    </location>
</feature>
<organism evidence="2 3">
    <name type="scientific">Microbacterium wangchenii</name>
    <dbReference type="NCBI Taxonomy" id="2541726"/>
    <lineage>
        <taxon>Bacteria</taxon>
        <taxon>Bacillati</taxon>
        <taxon>Actinomycetota</taxon>
        <taxon>Actinomycetes</taxon>
        <taxon>Micrococcales</taxon>
        <taxon>Microbacteriaceae</taxon>
        <taxon>Microbacterium</taxon>
    </lineage>
</organism>
<reference evidence="2 3" key="1">
    <citation type="submission" date="2019-03" db="EMBL/GenBank/DDBJ databases">
        <authorList>
            <person name="Dong K."/>
        </authorList>
    </citation>
    <scope>NUCLEOTIDE SEQUENCE [LARGE SCALE GENOMIC DNA]</scope>
    <source>
        <strain evidence="3">dk512</strain>
    </source>
</reference>
<keyword evidence="1" id="KW-0472">Membrane</keyword>
<evidence type="ECO:0000256" key="1">
    <source>
        <dbReference type="SAM" id="Phobius"/>
    </source>
</evidence>
<protein>
    <submittedName>
        <fullName evidence="2">Histidine kinase</fullName>
    </submittedName>
</protein>
<evidence type="ECO:0000313" key="3">
    <source>
        <dbReference type="Proteomes" id="UP000295748"/>
    </source>
</evidence>
<dbReference type="RefSeq" id="WP_135064437.1">
    <property type="nucleotide sequence ID" value="NZ_CP038266.1"/>
</dbReference>
<evidence type="ECO:0000313" key="2">
    <source>
        <dbReference type="EMBL" id="QBR88143.1"/>
    </source>
</evidence>
<gene>
    <name evidence="2" type="ORF">E4K62_05190</name>
</gene>
<feature type="transmembrane region" description="Helical" evidence="1">
    <location>
        <begin position="95"/>
        <end position="115"/>
    </location>
</feature>
<feature type="transmembrane region" description="Helical" evidence="1">
    <location>
        <begin position="72"/>
        <end position="89"/>
    </location>
</feature>
<keyword evidence="3" id="KW-1185">Reference proteome</keyword>
<name>A0ABX5SPS6_9MICO</name>
<keyword evidence="2" id="KW-0808">Transferase</keyword>
<keyword evidence="1" id="KW-0812">Transmembrane</keyword>
<sequence>MMVRLIAAAILAFEALGLAVLVVWQVVAMMAGDTASLASAIALAALTLVGAVAVAAFSVATARGQSWGRSGGIVAQALILAVALGELTGENANPATAALIAAPALVCGVMLILTVRSAGRQARAGEQT</sequence>
<dbReference type="GO" id="GO:0016301">
    <property type="term" value="F:kinase activity"/>
    <property type="evidence" value="ECO:0007669"/>
    <property type="project" value="UniProtKB-KW"/>
</dbReference>
<dbReference type="Proteomes" id="UP000295748">
    <property type="component" value="Chromosome"/>
</dbReference>
<accession>A0ABX5SPS6</accession>
<proteinExistence type="predicted"/>
<keyword evidence="2" id="KW-0418">Kinase</keyword>
<dbReference type="EMBL" id="CP038266">
    <property type="protein sequence ID" value="QBR88143.1"/>
    <property type="molecule type" value="Genomic_DNA"/>
</dbReference>
<keyword evidence="1" id="KW-1133">Transmembrane helix</keyword>